<dbReference type="Proteomes" id="UP000183639">
    <property type="component" value="Unassembled WGS sequence"/>
</dbReference>
<evidence type="ECO:0000313" key="2">
    <source>
        <dbReference type="EMBL" id="SFI32192.1"/>
    </source>
</evidence>
<keyword evidence="1" id="KW-0472">Membrane</keyword>
<sequence>MIQGVLFIMAAGFLLGVVVVIIGGALGFVKGIIDFFRGK</sequence>
<name>A0A1I3H971_SELRU</name>
<proteinExistence type="predicted"/>
<keyword evidence="1" id="KW-1133">Transmembrane helix</keyword>
<keyword evidence="1" id="KW-0812">Transmembrane</keyword>
<reference evidence="2 3" key="1">
    <citation type="submission" date="2016-10" db="EMBL/GenBank/DDBJ databases">
        <authorList>
            <person name="de Groot N.N."/>
        </authorList>
    </citation>
    <scope>NUCLEOTIDE SEQUENCE [LARGE SCALE GENOMIC DNA]</scope>
    <source>
        <strain evidence="2 3">Z108</strain>
    </source>
</reference>
<evidence type="ECO:0000256" key="1">
    <source>
        <dbReference type="SAM" id="Phobius"/>
    </source>
</evidence>
<evidence type="ECO:0000313" key="3">
    <source>
        <dbReference type="Proteomes" id="UP000183639"/>
    </source>
</evidence>
<protein>
    <submittedName>
        <fullName evidence="2">Uncharacterized protein</fullName>
    </submittedName>
</protein>
<feature type="transmembrane region" description="Helical" evidence="1">
    <location>
        <begin position="6"/>
        <end position="29"/>
    </location>
</feature>
<accession>A0A1I3H971</accession>
<organism evidence="2 3">
    <name type="scientific">Selenomonas ruminantium</name>
    <dbReference type="NCBI Taxonomy" id="971"/>
    <lineage>
        <taxon>Bacteria</taxon>
        <taxon>Bacillati</taxon>
        <taxon>Bacillota</taxon>
        <taxon>Negativicutes</taxon>
        <taxon>Selenomonadales</taxon>
        <taxon>Selenomonadaceae</taxon>
        <taxon>Selenomonas</taxon>
    </lineage>
</organism>
<dbReference type="AlphaFoldDB" id="A0A1I3H971"/>
<gene>
    <name evidence="2" type="ORF">SAMN04487861_12827</name>
</gene>
<dbReference type="EMBL" id="FOQK01000028">
    <property type="protein sequence ID" value="SFI32192.1"/>
    <property type="molecule type" value="Genomic_DNA"/>
</dbReference>